<dbReference type="eggNOG" id="ENOG502TIGW">
    <property type="taxonomic scope" value="Eukaryota"/>
</dbReference>
<feature type="domain" description="Sdz-33 F-box" evidence="1">
    <location>
        <begin position="128"/>
        <end position="183"/>
    </location>
</feature>
<reference evidence="3" key="1">
    <citation type="submission" date="2016-11" db="UniProtKB">
        <authorList>
            <consortium name="WormBaseParasite"/>
        </authorList>
    </citation>
    <scope>IDENTIFICATION</scope>
</reference>
<evidence type="ECO:0000313" key="3">
    <source>
        <dbReference type="WBParaSite" id="Csp11.Scaffold629.g9617.t1"/>
    </source>
</evidence>
<dbReference type="AlphaFoldDB" id="A0A1I7UIB8"/>
<dbReference type="Proteomes" id="UP000095282">
    <property type="component" value="Unplaced"/>
</dbReference>
<evidence type="ECO:0000313" key="2">
    <source>
        <dbReference type="Proteomes" id="UP000095282"/>
    </source>
</evidence>
<accession>A0A1I7UIB8</accession>
<dbReference type="PANTHER" id="PTHR21503">
    <property type="entry name" value="F-BOX-CONTAINING HYPOTHETICAL PROTEIN C.ELEGANS"/>
    <property type="match status" value="1"/>
</dbReference>
<protein>
    <submittedName>
        <fullName evidence="3">FBA_2 domain-containing protein</fullName>
    </submittedName>
</protein>
<evidence type="ECO:0000259" key="1">
    <source>
        <dbReference type="Pfam" id="PF07735"/>
    </source>
</evidence>
<keyword evidence="2" id="KW-1185">Reference proteome</keyword>
<organism evidence="2 3">
    <name type="scientific">Caenorhabditis tropicalis</name>
    <dbReference type="NCBI Taxonomy" id="1561998"/>
    <lineage>
        <taxon>Eukaryota</taxon>
        <taxon>Metazoa</taxon>
        <taxon>Ecdysozoa</taxon>
        <taxon>Nematoda</taxon>
        <taxon>Chromadorea</taxon>
        <taxon>Rhabditida</taxon>
        <taxon>Rhabditina</taxon>
        <taxon>Rhabditomorpha</taxon>
        <taxon>Rhabditoidea</taxon>
        <taxon>Rhabditidae</taxon>
        <taxon>Peloderinae</taxon>
        <taxon>Caenorhabditis</taxon>
    </lineage>
</organism>
<dbReference type="WBParaSite" id="Csp11.Scaffold629.g9617.t1">
    <property type="protein sequence ID" value="Csp11.Scaffold629.g9617.t1"/>
    <property type="gene ID" value="Csp11.Scaffold629.g9617"/>
</dbReference>
<dbReference type="Pfam" id="PF07735">
    <property type="entry name" value="FBA_2"/>
    <property type="match status" value="1"/>
</dbReference>
<proteinExistence type="predicted"/>
<dbReference type="InterPro" id="IPR012885">
    <property type="entry name" value="F-box_Sdz-33"/>
</dbReference>
<sequence length="263" mass="31901">MGVHAEPLEKGFGYRKWMETNWWKQNPYSKKPSWRSTLKPVKNLKVAFDYVRDLFRLPVTRYCFSANNQQLYPQYFGITKCEEMYIWTSHRIPVDVLEYVLEKVEISKSLMLYLENNAVFECDFIRFSMDELTIYQAFWITKETFLAMDCARITLYRNRTLPIREFVSQWLSSRNTRFEWLKINGSWEQINWNDGFAPMEWNPAIRGRNFRINSYRVDCEKGIDFLREDGMLATVVQKYDLIYFIVWHKRFQPEADRLQLHHL</sequence>
<name>A0A1I7UIB8_9PELO</name>